<reference evidence="1 2" key="1">
    <citation type="submission" date="2022-06" db="EMBL/GenBank/DDBJ databases">
        <title>Dyella sp. Sa strain:Sa Genome sequencing.</title>
        <authorList>
            <person name="Park S."/>
        </authorList>
    </citation>
    <scope>NUCLEOTIDE SEQUENCE [LARGE SCALE GENOMIC DNA]</scope>
    <source>
        <strain evidence="1 2">Sa</strain>
    </source>
</reference>
<proteinExistence type="predicted"/>
<dbReference type="Gene3D" id="3.30.565.10">
    <property type="entry name" value="Histidine kinase-like ATPase, C-terminal domain"/>
    <property type="match status" value="1"/>
</dbReference>
<keyword evidence="1" id="KW-0067">ATP-binding</keyword>
<evidence type="ECO:0000313" key="1">
    <source>
        <dbReference type="EMBL" id="MCP1375759.1"/>
    </source>
</evidence>
<evidence type="ECO:0000313" key="2">
    <source>
        <dbReference type="Proteomes" id="UP001204615"/>
    </source>
</evidence>
<dbReference type="GO" id="GO:0005524">
    <property type="term" value="F:ATP binding"/>
    <property type="evidence" value="ECO:0007669"/>
    <property type="project" value="UniProtKB-KW"/>
</dbReference>
<dbReference type="SUPFAM" id="SSF55874">
    <property type="entry name" value="ATPase domain of HSP90 chaperone/DNA topoisomerase II/histidine kinase"/>
    <property type="match status" value="1"/>
</dbReference>
<protein>
    <submittedName>
        <fullName evidence="1">ATP-binding protein</fullName>
    </submittedName>
</protein>
<keyword evidence="1" id="KW-0547">Nucleotide-binding</keyword>
<dbReference type="Pfam" id="PF13589">
    <property type="entry name" value="HATPase_c_3"/>
    <property type="match status" value="1"/>
</dbReference>
<organism evidence="1 2">
    <name type="scientific">Dyella lutea</name>
    <dbReference type="NCBI Taxonomy" id="2950441"/>
    <lineage>
        <taxon>Bacteria</taxon>
        <taxon>Pseudomonadati</taxon>
        <taxon>Pseudomonadota</taxon>
        <taxon>Gammaproteobacteria</taxon>
        <taxon>Lysobacterales</taxon>
        <taxon>Rhodanobacteraceae</taxon>
        <taxon>Dyella</taxon>
    </lineage>
</organism>
<gene>
    <name evidence="1" type="ORF">NC595_17055</name>
</gene>
<dbReference type="EMBL" id="JAMZEK010000004">
    <property type="protein sequence ID" value="MCP1375759.1"/>
    <property type="molecule type" value="Genomic_DNA"/>
</dbReference>
<dbReference type="Proteomes" id="UP001204615">
    <property type="component" value="Unassembled WGS sequence"/>
</dbReference>
<dbReference type="RefSeq" id="WP_253568516.1">
    <property type="nucleotide sequence ID" value="NZ_JAMZEK010000004.1"/>
</dbReference>
<comment type="caution">
    <text evidence="1">The sequence shown here is derived from an EMBL/GenBank/DDBJ whole genome shotgun (WGS) entry which is preliminary data.</text>
</comment>
<accession>A0ABT1FEK9</accession>
<dbReference type="InterPro" id="IPR036890">
    <property type="entry name" value="HATPase_C_sf"/>
</dbReference>
<sequence length="523" mass="58893">MKKEAGTLDAVPSKRLFLSIIADYDLNRSICELVDNGLDVWTRAGRKKPISIDVELDTDQKTITVRDNAGGLKRSELRFIVGPGQTGSSEEDETIGIFGVGTKRAVVALAQAIRITTRHQKEKTFEIDFDDRWLKTEDWELPLYEVDPISEGTTIVELHKLRVPINGTSVENLADHLRATYAQFLINDKVAISLNGVRLAPIFFDVWSYPPGYEPRHYHGNLPLTEGRTVRVDVTAGLSHESSPAAGEYGVYFYCNDRLVARALKSFDVGFMKGYAGLPHPKVSLTKVIVALNGDARDMPWNSSKSDISTKHEVFQAIHTWLNEVVKDYAALSRIWMGEWPEKVFQHDKGKIIDVAVDDFPAAKKSYLPPMPKSRPRYAEKVTEANVTVAKKKPWTRGLYEGVIAADVIIRQPLEQGNRIALIVLDSTLEIAFKEYLVNDSGTHYSDAQLLGIFGSRHKVHTEIQKYITIDPVTWGKIKHYSDMRNNLIHRRSTATVSDGDLADFRKVVEDVLKKLYKLRFAA</sequence>
<name>A0ABT1FEK9_9GAMM</name>
<keyword evidence="2" id="KW-1185">Reference proteome</keyword>